<dbReference type="AlphaFoldDB" id="A0AAN9RXI3"/>
<dbReference type="Proteomes" id="UP001386955">
    <property type="component" value="Unassembled WGS sequence"/>
</dbReference>
<dbReference type="EMBL" id="JAYMYS010000008">
    <property type="protein sequence ID" value="KAK7385219.1"/>
    <property type="molecule type" value="Genomic_DNA"/>
</dbReference>
<accession>A0AAN9RXI3</accession>
<evidence type="ECO:0000313" key="2">
    <source>
        <dbReference type="Proteomes" id="UP001386955"/>
    </source>
</evidence>
<comment type="caution">
    <text evidence="1">The sequence shown here is derived from an EMBL/GenBank/DDBJ whole genome shotgun (WGS) entry which is preliminary data.</text>
</comment>
<keyword evidence="2" id="KW-1185">Reference proteome</keyword>
<protein>
    <submittedName>
        <fullName evidence="1">Uncharacterized protein</fullName>
    </submittedName>
</protein>
<sequence>MDGECCQKILLEMGKSGFWKKLQTSTASATVLAMIATAMAVIQNSVTTYSHFAPLHHYSTLLITTSLRTLDKYTLSAQLIFLGSFDVSKSECLLKEPTDVCEIKLILGTDTLRSS</sequence>
<proteinExistence type="predicted"/>
<gene>
    <name evidence="1" type="ORF">VNO78_30933</name>
</gene>
<evidence type="ECO:0000313" key="1">
    <source>
        <dbReference type="EMBL" id="KAK7385219.1"/>
    </source>
</evidence>
<name>A0AAN9RXI3_PSOTE</name>
<reference evidence="1 2" key="1">
    <citation type="submission" date="2024-01" db="EMBL/GenBank/DDBJ databases">
        <title>The genomes of 5 underutilized Papilionoideae crops provide insights into root nodulation and disease resistanc.</title>
        <authorList>
            <person name="Jiang F."/>
        </authorList>
    </citation>
    <scope>NUCLEOTIDE SEQUENCE [LARGE SCALE GENOMIC DNA]</scope>
    <source>
        <strain evidence="1">DUOXIRENSHENG_FW03</strain>
        <tissue evidence="1">Leaves</tissue>
    </source>
</reference>
<organism evidence="1 2">
    <name type="scientific">Psophocarpus tetragonolobus</name>
    <name type="common">Winged bean</name>
    <name type="synonym">Dolichos tetragonolobus</name>
    <dbReference type="NCBI Taxonomy" id="3891"/>
    <lineage>
        <taxon>Eukaryota</taxon>
        <taxon>Viridiplantae</taxon>
        <taxon>Streptophyta</taxon>
        <taxon>Embryophyta</taxon>
        <taxon>Tracheophyta</taxon>
        <taxon>Spermatophyta</taxon>
        <taxon>Magnoliopsida</taxon>
        <taxon>eudicotyledons</taxon>
        <taxon>Gunneridae</taxon>
        <taxon>Pentapetalae</taxon>
        <taxon>rosids</taxon>
        <taxon>fabids</taxon>
        <taxon>Fabales</taxon>
        <taxon>Fabaceae</taxon>
        <taxon>Papilionoideae</taxon>
        <taxon>50 kb inversion clade</taxon>
        <taxon>NPAAA clade</taxon>
        <taxon>indigoferoid/millettioid clade</taxon>
        <taxon>Phaseoleae</taxon>
        <taxon>Psophocarpus</taxon>
    </lineage>
</organism>